<evidence type="ECO:0000256" key="3">
    <source>
        <dbReference type="ARBA" id="ARBA00022840"/>
    </source>
</evidence>
<dbReference type="Gene3D" id="3.40.50.300">
    <property type="entry name" value="P-loop containing nucleotide triphosphate hydrolases"/>
    <property type="match status" value="1"/>
</dbReference>
<comment type="caution">
    <text evidence="5">The sequence shown here is derived from an EMBL/GenBank/DDBJ whole genome shotgun (WGS) entry which is preliminary data.</text>
</comment>
<evidence type="ECO:0000256" key="1">
    <source>
        <dbReference type="ARBA" id="ARBA00022448"/>
    </source>
</evidence>
<feature type="domain" description="ABC transporter" evidence="4">
    <location>
        <begin position="18"/>
        <end position="246"/>
    </location>
</feature>
<keyword evidence="2" id="KW-0547">Nucleotide-binding</keyword>
<dbReference type="GO" id="GO:0016887">
    <property type="term" value="F:ATP hydrolysis activity"/>
    <property type="evidence" value="ECO:0007669"/>
    <property type="project" value="InterPro"/>
</dbReference>
<dbReference type="AlphaFoldDB" id="A0A2S8SS14"/>
<organism evidence="5 6">
    <name type="scientific">Abditibacterium utsteinense</name>
    <dbReference type="NCBI Taxonomy" id="1960156"/>
    <lineage>
        <taxon>Bacteria</taxon>
        <taxon>Pseudomonadati</taxon>
        <taxon>Abditibacteriota</taxon>
        <taxon>Abditibacteriia</taxon>
        <taxon>Abditibacteriales</taxon>
        <taxon>Abditibacteriaceae</taxon>
        <taxon>Abditibacterium</taxon>
    </lineage>
</organism>
<proteinExistence type="predicted"/>
<keyword evidence="1" id="KW-0813">Transport</keyword>
<sequence length="258" mass="28248">MSDQIHSLSENPAAETLLRFHEVAAGYGSKIVLNNLSFSIEKGDYLAIVGSNGAGKTTLLRTLLGLLSPVSGRIETPCGALHFGYVPQLSSLDEIFPLTSLEIVVMGLFGRLGAFKRPGKAQRQQAREALQEVGIGEMENQLFREMSGGQKQRTLIARALVAKPDILILDEHTNNLDIVGERAIMGLVDEVHTKHQIAVVMVTHSLSVVANHAKHIGLIRQGRFDFAPVERVMQSDYLSEFYGVPLRVLEIDGVRAIL</sequence>
<dbReference type="SMART" id="SM00382">
    <property type="entry name" value="AAA"/>
    <property type="match status" value="1"/>
</dbReference>
<dbReference type="RefSeq" id="WP_105483989.1">
    <property type="nucleotide sequence ID" value="NZ_NIGF01000010.1"/>
</dbReference>
<evidence type="ECO:0000259" key="4">
    <source>
        <dbReference type="PROSITE" id="PS50893"/>
    </source>
</evidence>
<dbReference type="FunCoup" id="A0A2S8SS14">
    <property type="interactions" value="101"/>
</dbReference>
<protein>
    <submittedName>
        <fullName evidence="5">Zinc transport system ATP-binding protein</fullName>
    </submittedName>
</protein>
<dbReference type="GO" id="GO:0005524">
    <property type="term" value="F:ATP binding"/>
    <property type="evidence" value="ECO:0007669"/>
    <property type="project" value="UniProtKB-KW"/>
</dbReference>
<dbReference type="EMBL" id="NIGF01000010">
    <property type="protein sequence ID" value="PQV63566.1"/>
    <property type="molecule type" value="Genomic_DNA"/>
</dbReference>
<dbReference type="InterPro" id="IPR050153">
    <property type="entry name" value="Metal_Ion_Import_ABC"/>
</dbReference>
<name>A0A2S8SS14_9BACT</name>
<evidence type="ECO:0000313" key="5">
    <source>
        <dbReference type="EMBL" id="PQV63566.1"/>
    </source>
</evidence>
<reference evidence="5 6" key="1">
    <citation type="journal article" date="2018" name="Syst. Appl. Microbiol.">
        <title>Abditibacterium utsteinense sp. nov., the first cultivated member of candidate phylum FBP, isolated from ice-free Antarctic soil samples.</title>
        <authorList>
            <person name="Tahon G."/>
            <person name="Tytgat B."/>
            <person name="Lebbe L."/>
            <person name="Carlier A."/>
            <person name="Willems A."/>
        </authorList>
    </citation>
    <scope>NUCLEOTIDE SEQUENCE [LARGE SCALE GENOMIC DNA]</scope>
    <source>
        <strain evidence="5 6">LMG 29911</strain>
    </source>
</reference>
<dbReference type="InParanoid" id="A0A2S8SS14"/>
<evidence type="ECO:0000256" key="2">
    <source>
        <dbReference type="ARBA" id="ARBA00022741"/>
    </source>
</evidence>
<evidence type="ECO:0000313" key="6">
    <source>
        <dbReference type="Proteomes" id="UP000237684"/>
    </source>
</evidence>
<gene>
    <name evidence="5" type="ORF">B1R32_11029</name>
</gene>
<dbReference type="Proteomes" id="UP000237684">
    <property type="component" value="Unassembled WGS sequence"/>
</dbReference>
<dbReference type="InterPro" id="IPR003439">
    <property type="entry name" value="ABC_transporter-like_ATP-bd"/>
</dbReference>
<dbReference type="InterPro" id="IPR003593">
    <property type="entry name" value="AAA+_ATPase"/>
</dbReference>
<dbReference type="SUPFAM" id="SSF52540">
    <property type="entry name" value="P-loop containing nucleoside triphosphate hydrolases"/>
    <property type="match status" value="1"/>
</dbReference>
<dbReference type="OrthoDB" id="9789994at2"/>
<dbReference type="PANTHER" id="PTHR42734">
    <property type="entry name" value="METAL TRANSPORT SYSTEM ATP-BINDING PROTEIN TM_0124-RELATED"/>
    <property type="match status" value="1"/>
</dbReference>
<dbReference type="PROSITE" id="PS50893">
    <property type="entry name" value="ABC_TRANSPORTER_2"/>
    <property type="match status" value="1"/>
</dbReference>
<dbReference type="InterPro" id="IPR027417">
    <property type="entry name" value="P-loop_NTPase"/>
</dbReference>
<keyword evidence="3 5" id="KW-0067">ATP-binding</keyword>
<accession>A0A2S8SS14</accession>
<dbReference type="Pfam" id="PF00005">
    <property type="entry name" value="ABC_tran"/>
    <property type="match status" value="1"/>
</dbReference>
<keyword evidence="6" id="KW-1185">Reference proteome</keyword>